<dbReference type="AlphaFoldDB" id="A0A3L6TFW9"/>
<reference evidence="3" key="1">
    <citation type="journal article" date="2019" name="Nat. Commun.">
        <title>The genome of broomcorn millet.</title>
        <authorList>
            <person name="Zou C."/>
            <person name="Miki D."/>
            <person name="Li D."/>
            <person name="Tang Q."/>
            <person name="Xiao L."/>
            <person name="Rajput S."/>
            <person name="Deng P."/>
            <person name="Jia W."/>
            <person name="Huang R."/>
            <person name="Zhang M."/>
            <person name="Sun Y."/>
            <person name="Hu J."/>
            <person name="Fu X."/>
            <person name="Schnable P.S."/>
            <person name="Li F."/>
            <person name="Zhang H."/>
            <person name="Feng B."/>
            <person name="Zhu X."/>
            <person name="Liu R."/>
            <person name="Schnable J.C."/>
            <person name="Zhu J.-K."/>
            <person name="Zhang H."/>
        </authorList>
    </citation>
    <scope>NUCLEOTIDE SEQUENCE [LARGE SCALE GENOMIC DNA]</scope>
</reference>
<keyword evidence="1" id="KW-0472">Membrane</keyword>
<feature type="transmembrane region" description="Helical" evidence="1">
    <location>
        <begin position="86"/>
        <end position="107"/>
    </location>
</feature>
<dbReference type="EMBL" id="PQIB02000002">
    <property type="protein sequence ID" value="RLN36203.1"/>
    <property type="molecule type" value="Genomic_DNA"/>
</dbReference>
<dbReference type="OrthoDB" id="693312at2759"/>
<evidence type="ECO:0000313" key="3">
    <source>
        <dbReference type="Proteomes" id="UP000275267"/>
    </source>
</evidence>
<name>A0A3L6TFW9_PANMI</name>
<keyword evidence="3" id="KW-1185">Reference proteome</keyword>
<dbReference type="Proteomes" id="UP000275267">
    <property type="component" value="Unassembled WGS sequence"/>
</dbReference>
<accession>A0A3L6TFW9</accession>
<proteinExistence type="predicted"/>
<evidence type="ECO:0000313" key="2">
    <source>
        <dbReference type="EMBL" id="RLN36203.1"/>
    </source>
</evidence>
<keyword evidence="1" id="KW-0812">Transmembrane</keyword>
<protein>
    <submittedName>
        <fullName evidence="2">Uncharacterized protein</fullName>
    </submittedName>
</protein>
<comment type="caution">
    <text evidence="2">The sequence shown here is derived from an EMBL/GenBank/DDBJ whole genome shotgun (WGS) entry which is preliminary data.</text>
</comment>
<feature type="transmembrane region" description="Helical" evidence="1">
    <location>
        <begin position="119"/>
        <end position="143"/>
    </location>
</feature>
<sequence length="155" mass="17561">MHESLYISRDRMLALRLQEEEVQAYRESLEALEEFYKLVPVPQRKNTKISGICNWKLLVPVMAFANGLVLLVQFRALNPVHHLTHFVGAIAACWMLGSIAFCCRLLGTSSRSTKGFRLHFGRLICACFLLLVLFVFYLILWLIGGTLAGLIGKHP</sequence>
<gene>
    <name evidence="2" type="ORF">C2845_PM03G21100</name>
</gene>
<keyword evidence="1" id="KW-1133">Transmembrane helix</keyword>
<evidence type="ECO:0000256" key="1">
    <source>
        <dbReference type="SAM" id="Phobius"/>
    </source>
</evidence>
<feature type="transmembrane region" description="Helical" evidence="1">
    <location>
        <begin position="53"/>
        <end position="74"/>
    </location>
</feature>
<organism evidence="2 3">
    <name type="scientific">Panicum miliaceum</name>
    <name type="common">Proso millet</name>
    <name type="synonym">Broomcorn millet</name>
    <dbReference type="NCBI Taxonomy" id="4540"/>
    <lineage>
        <taxon>Eukaryota</taxon>
        <taxon>Viridiplantae</taxon>
        <taxon>Streptophyta</taxon>
        <taxon>Embryophyta</taxon>
        <taxon>Tracheophyta</taxon>
        <taxon>Spermatophyta</taxon>
        <taxon>Magnoliopsida</taxon>
        <taxon>Liliopsida</taxon>
        <taxon>Poales</taxon>
        <taxon>Poaceae</taxon>
        <taxon>PACMAD clade</taxon>
        <taxon>Panicoideae</taxon>
        <taxon>Panicodae</taxon>
        <taxon>Paniceae</taxon>
        <taxon>Panicinae</taxon>
        <taxon>Panicum</taxon>
        <taxon>Panicum sect. Panicum</taxon>
    </lineage>
</organism>